<sequence>MNQFEPSPYQSEITVDDLNNAERFLLLLLGADNGSQVPGNLWLQKEMFLISREFEPLSEYLSYKPHLQGPYSDTLSDILDNLQYMGLARKDRRDIRLTGDGAQLAAELKRQADEDLVSLVESIKKKNNDLSKDELLAFIYYSYPEMTNGSLEMDDIEKQRDELAVSLYNKDRIGVNRAADIAGMPVDEFEKSL</sequence>
<dbReference type="Proteomes" id="UP000258707">
    <property type="component" value="Chromosome"/>
</dbReference>
<accession>A0A346PDV7</accession>
<dbReference type="KEGG" id="nan:AArc1_1367"/>
<dbReference type="EMBL" id="CP024047">
    <property type="protein sequence ID" value="AXR77702.1"/>
    <property type="molecule type" value="Genomic_DNA"/>
</dbReference>
<dbReference type="RefSeq" id="WP_117363844.1">
    <property type="nucleotide sequence ID" value="NZ_CP024047.1"/>
</dbReference>
<evidence type="ECO:0000313" key="2">
    <source>
        <dbReference type="Proteomes" id="UP000258707"/>
    </source>
</evidence>
<dbReference type="GeneID" id="37638169"/>
<reference evidence="2" key="1">
    <citation type="submission" date="2017-10" db="EMBL/GenBank/DDBJ databases">
        <title>Phenotypic and genomic properties of facultatively anaerobic sulfur-reducing natronoarchaea from hypersaline soda lakes.</title>
        <authorList>
            <person name="Sorokin D.Y."/>
            <person name="Kublanov I.V."/>
            <person name="Roman P."/>
            <person name="Sinninghe Damste J.S."/>
            <person name="Golyshin P.N."/>
            <person name="Rojo D."/>
            <person name="Ciordia S."/>
            <person name="Mena Md.C."/>
            <person name="Ferrer M."/>
            <person name="Messina E."/>
            <person name="Smedile F."/>
            <person name="La Spada G."/>
            <person name="La Cono V."/>
            <person name="Yakimov M.M."/>
        </authorList>
    </citation>
    <scope>NUCLEOTIDE SEQUENCE [LARGE SCALE GENOMIC DNA]</scope>
    <source>
        <strain evidence="2">AArc1</strain>
    </source>
</reference>
<gene>
    <name evidence="1" type="ORF">AArc1_1367</name>
</gene>
<protein>
    <submittedName>
        <fullName evidence="1">Uncharacterized protein</fullName>
    </submittedName>
</protein>
<name>A0A346PDV7_9EURY</name>
<dbReference type="AlphaFoldDB" id="A0A346PDV7"/>
<evidence type="ECO:0000313" key="1">
    <source>
        <dbReference type="EMBL" id="AXR77702.1"/>
    </source>
</evidence>
<organism evidence="1 2">
    <name type="scientific">Natrarchaeobaculum sulfurireducens</name>
    <dbReference type="NCBI Taxonomy" id="2044521"/>
    <lineage>
        <taxon>Archaea</taxon>
        <taxon>Methanobacteriati</taxon>
        <taxon>Methanobacteriota</taxon>
        <taxon>Stenosarchaea group</taxon>
        <taxon>Halobacteria</taxon>
        <taxon>Halobacteriales</taxon>
        <taxon>Natrialbaceae</taxon>
        <taxon>Natrarchaeobaculum</taxon>
    </lineage>
</organism>
<proteinExistence type="predicted"/>